<proteinExistence type="predicted"/>
<accession>A0A5C6EHT3</accession>
<dbReference type="Pfam" id="PF22075">
    <property type="entry name" value="DUF6939"/>
    <property type="match status" value="1"/>
</dbReference>
<evidence type="ECO:0000313" key="2">
    <source>
        <dbReference type="Proteomes" id="UP000317977"/>
    </source>
</evidence>
<dbReference type="RefSeq" id="WP_146535617.1">
    <property type="nucleotide sequence ID" value="NZ_SJPX01000004.1"/>
</dbReference>
<dbReference type="EMBL" id="SJPX01000004">
    <property type="protein sequence ID" value="TWU49343.1"/>
    <property type="molecule type" value="Genomic_DNA"/>
</dbReference>
<gene>
    <name evidence="1" type="ORF">Poly59_39570</name>
</gene>
<dbReference type="InterPro" id="IPR054219">
    <property type="entry name" value="DUF6939"/>
</dbReference>
<protein>
    <submittedName>
        <fullName evidence="1">Uncharacterized protein</fullName>
    </submittedName>
</protein>
<name>A0A5C6EHT3_9BACT</name>
<dbReference type="Proteomes" id="UP000317977">
    <property type="component" value="Unassembled WGS sequence"/>
</dbReference>
<evidence type="ECO:0000313" key="1">
    <source>
        <dbReference type="EMBL" id="TWU49343.1"/>
    </source>
</evidence>
<sequence length="184" mass="21209">MTIIIANKRSKPENLRKKHGEDIEIIDVTSKADEPWVHFSPFWPHGNIPVPFSDGVVATCVEGIWQALKVFETEDVDESKLHVTNMKGLKRTVRRLGNVRGHRKGLHGDELLPYREARQVIYLPIFKWMLENCVQDEVEQLRQMSSEKAVVLLDYTTNGDLDNLRSPLSHAALVKRYIEVEWPV</sequence>
<organism evidence="1 2">
    <name type="scientific">Rubripirellula reticaptiva</name>
    <dbReference type="NCBI Taxonomy" id="2528013"/>
    <lineage>
        <taxon>Bacteria</taxon>
        <taxon>Pseudomonadati</taxon>
        <taxon>Planctomycetota</taxon>
        <taxon>Planctomycetia</taxon>
        <taxon>Pirellulales</taxon>
        <taxon>Pirellulaceae</taxon>
        <taxon>Rubripirellula</taxon>
    </lineage>
</organism>
<reference evidence="1 2" key="1">
    <citation type="submission" date="2019-02" db="EMBL/GenBank/DDBJ databases">
        <title>Deep-cultivation of Planctomycetes and their phenomic and genomic characterization uncovers novel biology.</title>
        <authorList>
            <person name="Wiegand S."/>
            <person name="Jogler M."/>
            <person name="Boedeker C."/>
            <person name="Pinto D."/>
            <person name="Vollmers J."/>
            <person name="Rivas-Marin E."/>
            <person name="Kohn T."/>
            <person name="Peeters S.H."/>
            <person name="Heuer A."/>
            <person name="Rast P."/>
            <person name="Oberbeckmann S."/>
            <person name="Bunk B."/>
            <person name="Jeske O."/>
            <person name="Meyerdierks A."/>
            <person name="Storesund J.E."/>
            <person name="Kallscheuer N."/>
            <person name="Luecker S."/>
            <person name="Lage O.M."/>
            <person name="Pohl T."/>
            <person name="Merkel B.J."/>
            <person name="Hornburger P."/>
            <person name="Mueller R.-W."/>
            <person name="Bruemmer F."/>
            <person name="Labrenz M."/>
            <person name="Spormann A.M."/>
            <person name="Op Den Camp H."/>
            <person name="Overmann J."/>
            <person name="Amann R."/>
            <person name="Jetten M.S.M."/>
            <person name="Mascher T."/>
            <person name="Medema M.H."/>
            <person name="Devos D.P."/>
            <person name="Kaster A.-K."/>
            <person name="Ovreas L."/>
            <person name="Rohde M."/>
            <person name="Galperin M.Y."/>
            <person name="Jogler C."/>
        </authorList>
    </citation>
    <scope>NUCLEOTIDE SEQUENCE [LARGE SCALE GENOMIC DNA]</scope>
    <source>
        <strain evidence="1 2">Poly59</strain>
    </source>
</reference>
<dbReference type="AlphaFoldDB" id="A0A5C6EHT3"/>
<keyword evidence="2" id="KW-1185">Reference proteome</keyword>
<dbReference type="OrthoDB" id="797104at2"/>
<comment type="caution">
    <text evidence="1">The sequence shown here is derived from an EMBL/GenBank/DDBJ whole genome shotgun (WGS) entry which is preliminary data.</text>
</comment>